<comment type="caution">
    <text evidence="3">The sequence shown here is derived from an EMBL/GenBank/DDBJ whole genome shotgun (WGS) entry which is preliminary data.</text>
</comment>
<accession>A0AAV9JCN3</accession>
<feature type="transmembrane region" description="Helical" evidence="2">
    <location>
        <begin position="25"/>
        <end position="49"/>
    </location>
</feature>
<keyword evidence="2" id="KW-0472">Membrane</keyword>
<dbReference type="AlphaFoldDB" id="A0AAV9JCN3"/>
<proteinExistence type="predicted"/>
<gene>
    <name evidence="3" type="ORF">LTR36_007020</name>
</gene>
<evidence type="ECO:0000313" key="4">
    <source>
        <dbReference type="Proteomes" id="UP001324427"/>
    </source>
</evidence>
<name>A0AAV9JCN3_9PEZI</name>
<keyword evidence="2" id="KW-0812">Transmembrane</keyword>
<feature type="compositionally biased region" description="Basic residues" evidence="1">
    <location>
        <begin position="57"/>
        <end position="67"/>
    </location>
</feature>
<reference evidence="3 4" key="1">
    <citation type="submission" date="2021-11" db="EMBL/GenBank/DDBJ databases">
        <title>Black yeast isolated from Biological Soil Crust.</title>
        <authorList>
            <person name="Kurbessoian T."/>
        </authorList>
    </citation>
    <scope>NUCLEOTIDE SEQUENCE [LARGE SCALE GENOMIC DNA]</scope>
    <source>
        <strain evidence="3 4">CCFEE 5522</strain>
    </source>
</reference>
<keyword evidence="2" id="KW-1133">Transmembrane helix</keyword>
<protein>
    <submittedName>
        <fullName evidence="3">Uncharacterized protein</fullName>
    </submittedName>
</protein>
<keyword evidence="4" id="KW-1185">Reference proteome</keyword>
<evidence type="ECO:0000256" key="1">
    <source>
        <dbReference type="SAM" id="MobiDB-lite"/>
    </source>
</evidence>
<dbReference type="Proteomes" id="UP001324427">
    <property type="component" value="Unassembled WGS sequence"/>
</dbReference>
<feature type="region of interest" description="Disordered" evidence="1">
    <location>
        <begin position="55"/>
        <end position="89"/>
    </location>
</feature>
<dbReference type="EMBL" id="JAVFHQ010000044">
    <property type="protein sequence ID" value="KAK4542173.1"/>
    <property type="molecule type" value="Genomic_DNA"/>
</dbReference>
<evidence type="ECO:0000256" key="2">
    <source>
        <dbReference type="SAM" id="Phobius"/>
    </source>
</evidence>
<sequence length="344" mass="37172">MASNSTSSHGTGQSKSASHPVSVGALAGGIIGAAIAAALIAAAITFYYVSKTAAKDRRQRRSHRSRKSSSYAGLASAQGPNEKSLAASDEHAWEQYLPQSLDDRTVQGSVKTLFDQVQLHVENFYANADVKLTPDVANNLSKLQTPHLPDHVASVIASSKTALPIIKHCLAYLVTQSISIGTGSPHTLLPPAYVVVATSPKIPTKGDDVNAVAQRQAFSKWRELTAYLKPDPFAGPESSATRDRAISSMVETFADAFFLWDAQPQNEAPARQHLVELLKNAANVATMLFAQASTFESRWQQPVLQDDSRNRTLIVVPAFVKIADEHGHKLERSQSLIQAVVERI</sequence>
<organism evidence="3 4">
    <name type="scientific">Oleoguttula mirabilis</name>
    <dbReference type="NCBI Taxonomy" id="1507867"/>
    <lineage>
        <taxon>Eukaryota</taxon>
        <taxon>Fungi</taxon>
        <taxon>Dikarya</taxon>
        <taxon>Ascomycota</taxon>
        <taxon>Pezizomycotina</taxon>
        <taxon>Dothideomycetes</taxon>
        <taxon>Dothideomycetidae</taxon>
        <taxon>Mycosphaerellales</taxon>
        <taxon>Teratosphaeriaceae</taxon>
        <taxon>Oleoguttula</taxon>
    </lineage>
</organism>
<evidence type="ECO:0000313" key="3">
    <source>
        <dbReference type="EMBL" id="KAK4542173.1"/>
    </source>
</evidence>